<sequence>MEPSKTVILKDLHILLQWPIWTVISVAGTISLLVLNFSEYQLGAQLELGRMVASDKLTANIVGGLQLAVKIHDYTLVASIFRICQQWVHGHLTGDGILLGLLGAEEAVSRPSFVVSRGYKSALMYGFSGLFSSGKRKPQGSKHKAGDDEKSKRNMRFLAILLFFGCIVSSLVGPASAILMIPHIHWYLDEIIDFNHPEKYSESKTFNLMPLADHPSWLAGREYPDILIGTGFDVGRNQSYETNPFIAYPELIMPGLQYWNIFATSWRTVLGQPAEHHRARLLRDFAGDVYINTTTTFDRELDGNWTGPGTNIRTAMRYDIVVGDRNITLDNILDNASEREAAEKSFRRRKYVMEVQALDASAICRGRKKFPCDDTLIVLGGGFPWCYRGVEQDISQGVVRSSRELLLLINYERHHPRVWITEGSRVQNNEQFSSSIEVILEKGPNDVRNSTSTPNPWPPAIDLIVCSITTTLNSAMASGYDHRFSAQELQFFSNVSGKAPRTLMFHENWLDRAFNYYGTVSFANEINTSNATRKVDRAKDETYHGTQEGWKPTSSVTVASPDNFRYPQRSERAATNNTVLRLFAKAARNSIPPNGVYKGLGFDASQPEIVVGCAFVYALSWVQPSDWRYSAMPSMLPNAMKPVTSQLVVRSTINHQLKVFKERYGFRMSTVTGVLAAVVLIAHATLTMIATVIHMVKKRSIINAWNSVAEYTALGVGSQYMADAFKNTCGGIVTSGTLQTLVRVRVKTENHLEIVLEPGLPRVGPGKYGFINKSRTAVKEKMD</sequence>
<gene>
    <name evidence="2" type="ORF">Q9L58_007752</name>
</gene>
<protein>
    <submittedName>
        <fullName evidence="2">Uncharacterized protein</fullName>
    </submittedName>
</protein>
<keyword evidence="1" id="KW-0812">Transmembrane</keyword>
<dbReference type="EMBL" id="JBBBZM010000129">
    <property type="protein sequence ID" value="KAL0633316.1"/>
    <property type="molecule type" value="Genomic_DNA"/>
</dbReference>
<proteinExistence type="predicted"/>
<keyword evidence="3" id="KW-1185">Reference proteome</keyword>
<evidence type="ECO:0000313" key="2">
    <source>
        <dbReference type="EMBL" id="KAL0633316.1"/>
    </source>
</evidence>
<feature type="transmembrane region" description="Helical" evidence="1">
    <location>
        <begin position="20"/>
        <end position="38"/>
    </location>
</feature>
<reference evidence="2 3" key="1">
    <citation type="submission" date="2024-02" db="EMBL/GenBank/DDBJ databases">
        <title>Discinaceae phylogenomics.</title>
        <authorList>
            <person name="Dirks A.C."/>
            <person name="James T.Y."/>
        </authorList>
    </citation>
    <scope>NUCLEOTIDE SEQUENCE [LARGE SCALE GENOMIC DNA]</scope>
    <source>
        <strain evidence="2 3">ACD0624</strain>
    </source>
</reference>
<keyword evidence="1" id="KW-0472">Membrane</keyword>
<feature type="transmembrane region" description="Helical" evidence="1">
    <location>
        <begin position="157"/>
        <end position="181"/>
    </location>
</feature>
<dbReference type="Proteomes" id="UP001447188">
    <property type="component" value="Unassembled WGS sequence"/>
</dbReference>
<evidence type="ECO:0000256" key="1">
    <source>
        <dbReference type="SAM" id="Phobius"/>
    </source>
</evidence>
<accession>A0ABR3GBY6</accession>
<name>A0ABR3GBY6_9PEZI</name>
<evidence type="ECO:0000313" key="3">
    <source>
        <dbReference type="Proteomes" id="UP001447188"/>
    </source>
</evidence>
<feature type="transmembrane region" description="Helical" evidence="1">
    <location>
        <begin position="671"/>
        <end position="693"/>
    </location>
</feature>
<keyword evidence="1" id="KW-1133">Transmembrane helix</keyword>
<comment type="caution">
    <text evidence="2">The sequence shown here is derived from an EMBL/GenBank/DDBJ whole genome shotgun (WGS) entry which is preliminary data.</text>
</comment>
<organism evidence="2 3">
    <name type="scientific">Discina gigas</name>
    <dbReference type="NCBI Taxonomy" id="1032678"/>
    <lineage>
        <taxon>Eukaryota</taxon>
        <taxon>Fungi</taxon>
        <taxon>Dikarya</taxon>
        <taxon>Ascomycota</taxon>
        <taxon>Pezizomycotina</taxon>
        <taxon>Pezizomycetes</taxon>
        <taxon>Pezizales</taxon>
        <taxon>Discinaceae</taxon>
        <taxon>Discina</taxon>
    </lineage>
</organism>